<gene>
    <name evidence="1" type="ORF">MNBD_GAMMA24-788</name>
</gene>
<proteinExistence type="predicted"/>
<accession>A0A3B1BKQ0</accession>
<organism evidence="1">
    <name type="scientific">hydrothermal vent metagenome</name>
    <dbReference type="NCBI Taxonomy" id="652676"/>
    <lineage>
        <taxon>unclassified sequences</taxon>
        <taxon>metagenomes</taxon>
        <taxon>ecological metagenomes</taxon>
    </lineage>
</organism>
<dbReference type="EMBL" id="UOFZ01000009">
    <property type="protein sequence ID" value="VAX12028.1"/>
    <property type="molecule type" value="Genomic_DNA"/>
</dbReference>
<dbReference type="SUPFAM" id="SSF53850">
    <property type="entry name" value="Periplasmic binding protein-like II"/>
    <property type="match status" value="1"/>
</dbReference>
<protein>
    <recommendedName>
        <fullName evidence="2">Solute-binding protein family 3/N-terminal domain-containing protein</fullName>
    </recommendedName>
</protein>
<evidence type="ECO:0008006" key="2">
    <source>
        <dbReference type="Google" id="ProtNLM"/>
    </source>
</evidence>
<sequence length="263" mass="30203">MLRNLSVFLIILALSYSVRLFAKDYRISVARLPLYSESANKGILIDILKAMDKEYKGGKFIIQVYPFQRSVNNVINGQADFHFPTIGSHIWARENDKFEQQLNKQGIRRSSVSLTKTHFALYSNSDKPPLDINKLEQYRIETDSAHTIFFNPKIEGTTCLPCSVRKLSAGRIDGLIFAAREIDGMIKKAHIKNIRRQNYKIFGSKFILPLGPKGDEIDKLLAKLIKRMIEKGTLQRVAKPYSRYFEKNFSAPYLPTLQDIKNQ</sequence>
<dbReference type="AlphaFoldDB" id="A0A3B1BKQ0"/>
<reference evidence="1" key="1">
    <citation type="submission" date="2018-06" db="EMBL/GenBank/DDBJ databases">
        <authorList>
            <person name="Zhirakovskaya E."/>
        </authorList>
    </citation>
    <scope>NUCLEOTIDE SEQUENCE</scope>
</reference>
<name>A0A3B1BKQ0_9ZZZZ</name>
<evidence type="ECO:0000313" key="1">
    <source>
        <dbReference type="EMBL" id="VAX12028.1"/>
    </source>
</evidence>